<dbReference type="AlphaFoldDB" id="A0A1A7BX24"/>
<keyword evidence="2" id="KW-1185">Reference proteome</keyword>
<accession>A0A1A7BX24</accession>
<dbReference type="STRING" id="1747903.ASR47_100520"/>
<name>A0A1A7BX24_9BURK</name>
<dbReference type="OrthoDB" id="6464700at2"/>
<dbReference type="Pfam" id="PF10045">
    <property type="entry name" value="DUF2280"/>
    <property type="match status" value="1"/>
</dbReference>
<comment type="caution">
    <text evidence="1">The sequence shown here is derived from an EMBL/GenBank/DDBJ whole genome shotgun (WGS) entry which is preliminary data.</text>
</comment>
<protein>
    <recommendedName>
        <fullName evidence="3">DUF2280 domain-containing protein</fullName>
    </recommendedName>
</protein>
<dbReference type="InterPro" id="IPR018738">
    <property type="entry name" value="DUF2280"/>
</dbReference>
<gene>
    <name evidence="1" type="ORF">ASR47_100520</name>
</gene>
<sequence>MAALKDEVKLYVVTALACFDSPTQVSVAVKEEFGLDVSRQQVSCYDPNTYVGRNLSQKWRTIFEETRAKFRATAEEIPIASKAFRLRGLARLAQKAENMRNLPLVASLYEQAAKEVGDIYVNKGKAEPSDQLPTPVQIIIGVKDGARKNDDPA</sequence>
<dbReference type="RefSeq" id="WP_065308962.1">
    <property type="nucleotide sequence ID" value="NZ_LOCQ01000058.1"/>
</dbReference>
<dbReference type="Proteomes" id="UP000092713">
    <property type="component" value="Unassembled WGS sequence"/>
</dbReference>
<evidence type="ECO:0000313" key="1">
    <source>
        <dbReference type="EMBL" id="OBV38067.1"/>
    </source>
</evidence>
<organism evidence="1 2">
    <name type="scientific">Janthinobacterium psychrotolerans</name>
    <dbReference type="NCBI Taxonomy" id="1747903"/>
    <lineage>
        <taxon>Bacteria</taxon>
        <taxon>Pseudomonadati</taxon>
        <taxon>Pseudomonadota</taxon>
        <taxon>Betaproteobacteria</taxon>
        <taxon>Burkholderiales</taxon>
        <taxon>Oxalobacteraceae</taxon>
        <taxon>Janthinobacterium</taxon>
    </lineage>
</organism>
<proteinExistence type="predicted"/>
<evidence type="ECO:0008006" key="3">
    <source>
        <dbReference type="Google" id="ProtNLM"/>
    </source>
</evidence>
<evidence type="ECO:0000313" key="2">
    <source>
        <dbReference type="Proteomes" id="UP000092713"/>
    </source>
</evidence>
<reference evidence="1 2" key="1">
    <citation type="submission" date="2016-04" db="EMBL/GenBank/DDBJ databases">
        <title>Draft genome sequence of Janthinobacterium psychrotolerans sp. nov., isolated from freshwater sediments in Denmark.</title>
        <authorList>
            <person name="Gong X."/>
            <person name="Skrivergaard S."/>
            <person name="Korsgaard B.S."/>
            <person name="Schreiber L."/>
            <person name="Marshall I.P."/>
            <person name="Finster K."/>
            <person name="Schramm A."/>
        </authorList>
    </citation>
    <scope>NUCLEOTIDE SEQUENCE [LARGE SCALE GENOMIC DNA]</scope>
    <source>
        <strain evidence="1 2">S3-2</strain>
    </source>
</reference>
<dbReference type="EMBL" id="LOCQ01000058">
    <property type="protein sequence ID" value="OBV38067.1"/>
    <property type="molecule type" value="Genomic_DNA"/>
</dbReference>